<feature type="region of interest" description="Disordered" evidence="1">
    <location>
        <begin position="392"/>
        <end position="424"/>
    </location>
</feature>
<dbReference type="OrthoDB" id="2564094at2759"/>
<feature type="compositionally biased region" description="Basic residues" evidence="1">
    <location>
        <begin position="220"/>
        <end position="229"/>
    </location>
</feature>
<name>A0A1Y1UTE5_9TREE</name>
<feature type="compositionally biased region" description="Basic and acidic residues" evidence="1">
    <location>
        <begin position="328"/>
        <end position="342"/>
    </location>
</feature>
<gene>
    <name evidence="2" type="ORF">BD324DRAFT_1625</name>
</gene>
<proteinExistence type="predicted"/>
<feature type="region of interest" description="Disordered" evidence="1">
    <location>
        <begin position="217"/>
        <end position="288"/>
    </location>
</feature>
<feature type="region of interest" description="Disordered" evidence="1">
    <location>
        <begin position="309"/>
        <end position="366"/>
    </location>
</feature>
<keyword evidence="3" id="KW-1185">Reference proteome</keyword>
<feature type="region of interest" description="Disordered" evidence="1">
    <location>
        <begin position="1"/>
        <end position="34"/>
    </location>
</feature>
<feature type="compositionally biased region" description="Polar residues" evidence="1">
    <location>
        <begin position="10"/>
        <end position="34"/>
    </location>
</feature>
<evidence type="ECO:0000313" key="3">
    <source>
        <dbReference type="Proteomes" id="UP000193218"/>
    </source>
</evidence>
<sequence>MPPIPVTIHSRPSASKSVMGLQSNSSSHNRSLTTNRSAPKYYTITTTTTTTTNIFNLTPAQPPVIVLPTASSSGSSSTPSPILTTITIKSSSQRRKAKVYRPSTNVAVASLTPLLQPIVTRCLPLKPDVSPASSHTALPSPPPVTKRGTVGNYAFKKSYRPPPPPPLTHIIHPYSRRWDTTNDRSPNPSPREVAKAQRLELEKVKVREESAAIARAAAAAKRKRGKAKSTTKNSAPTSKSESPPDKTVALEDGVPVITNEPASSKGSPTLTAPTPSASTIPPRAGLKRTRSIGLGISTTAANSANGQMAVGSPLRSVTGPISPEDESRDAKRTRLGESESGRIFRRGSSGSPVVPTQGLPGPSLRRASANGLTSEAIAMRRAVSATTLAQQTVNGGQSMTRTGSVGSTSSLGEALASGRDRARREVTLPGRLRDYEMRAGTAT</sequence>
<feature type="compositionally biased region" description="Low complexity" evidence="1">
    <location>
        <begin position="267"/>
        <end position="284"/>
    </location>
</feature>
<feature type="compositionally biased region" description="Polar residues" evidence="1">
    <location>
        <begin position="392"/>
        <end position="411"/>
    </location>
</feature>
<dbReference type="GeneID" id="33553873"/>
<reference evidence="2 3" key="1">
    <citation type="submission" date="2017-03" db="EMBL/GenBank/DDBJ databases">
        <title>Widespread Adenine N6-methylation of Active Genes in Fungi.</title>
        <authorList>
            <consortium name="DOE Joint Genome Institute"/>
            <person name="Mondo S.J."/>
            <person name="Dannebaum R.O."/>
            <person name="Kuo R.C."/>
            <person name="Louie K.B."/>
            <person name="Bewick A.J."/>
            <person name="Labutti K."/>
            <person name="Haridas S."/>
            <person name="Kuo A."/>
            <person name="Salamov A."/>
            <person name="Ahrendt S.R."/>
            <person name="Lau R."/>
            <person name="Bowen B.P."/>
            <person name="Lipzen A."/>
            <person name="Sullivan W."/>
            <person name="Andreopoulos W.B."/>
            <person name="Clum A."/>
            <person name="Lindquist E."/>
            <person name="Daum C."/>
            <person name="Northen T.R."/>
            <person name="Ramamoorthy G."/>
            <person name="Schmitz R.J."/>
            <person name="Gryganskyi A."/>
            <person name="Culley D."/>
            <person name="Magnuson J."/>
            <person name="James T.Y."/>
            <person name="O'Malley M.A."/>
            <person name="Stajich J.E."/>
            <person name="Spatafora J.W."/>
            <person name="Visel A."/>
            <person name="Grigoriev I.V."/>
        </authorList>
    </citation>
    <scope>NUCLEOTIDE SEQUENCE [LARGE SCALE GENOMIC DNA]</scope>
    <source>
        <strain evidence="2 3">NRRL Y-17943</strain>
    </source>
</reference>
<protein>
    <submittedName>
        <fullName evidence="2">Uncharacterized protein</fullName>
    </submittedName>
</protein>
<dbReference type="EMBL" id="NBSH01000001">
    <property type="protein sequence ID" value="ORX40465.1"/>
    <property type="molecule type" value="Genomic_DNA"/>
</dbReference>
<feature type="compositionally biased region" description="Polar residues" evidence="1">
    <location>
        <begin position="230"/>
        <end position="241"/>
    </location>
</feature>
<evidence type="ECO:0000313" key="2">
    <source>
        <dbReference type="EMBL" id="ORX40465.1"/>
    </source>
</evidence>
<accession>A0A1Y1UTE5</accession>
<dbReference type="AlphaFoldDB" id="A0A1Y1UTE5"/>
<dbReference type="RefSeq" id="XP_021874144.1">
    <property type="nucleotide sequence ID" value="XM_022012065.1"/>
</dbReference>
<comment type="caution">
    <text evidence="2">The sequence shown here is derived from an EMBL/GenBank/DDBJ whole genome shotgun (WGS) entry which is preliminary data.</text>
</comment>
<dbReference type="InParanoid" id="A0A1Y1UTE5"/>
<dbReference type="STRING" id="4999.A0A1Y1UTE5"/>
<organism evidence="2 3">
    <name type="scientific">Kockovaella imperatae</name>
    <dbReference type="NCBI Taxonomy" id="4999"/>
    <lineage>
        <taxon>Eukaryota</taxon>
        <taxon>Fungi</taxon>
        <taxon>Dikarya</taxon>
        <taxon>Basidiomycota</taxon>
        <taxon>Agaricomycotina</taxon>
        <taxon>Tremellomycetes</taxon>
        <taxon>Tremellales</taxon>
        <taxon>Cuniculitremaceae</taxon>
        <taxon>Kockovaella</taxon>
    </lineage>
</organism>
<dbReference type="Proteomes" id="UP000193218">
    <property type="component" value="Unassembled WGS sequence"/>
</dbReference>
<feature type="region of interest" description="Disordered" evidence="1">
    <location>
        <begin position="129"/>
        <end position="149"/>
    </location>
</feature>
<evidence type="ECO:0000256" key="1">
    <source>
        <dbReference type="SAM" id="MobiDB-lite"/>
    </source>
</evidence>